<comment type="caution">
    <text evidence="5">The sequence shown here is derived from an EMBL/GenBank/DDBJ whole genome shotgun (WGS) entry which is preliminary data.</text>
</comment>
<evidence type="ECO:0008006" key="7">
    <source>
        <dbReference type="Google" id="ProtNLM"/>
    </source>
</evidence>
<evidence type="ECO:0000313" key="5">
    <source>
        <dbReference type="EMBL" id="GAA1426485.1"/>
    </source>
</evidence>
<comment type="similarity">
    <text evidence="1">Belongs to the peptidase S51 family.</text>
</comment>
<keyword evidence="2" id="KW-0645">Protease</keyword>
<keyword evidence="3" id="KW-0378">Hydrolase</keyword>
<reference evidence="6" key="1">
    <citation type="journal article" date="2019" name="Int. J. Syst. Evol. Microbiol.">
        <title>The Global Catalogue of Microorganisms (GCM) 10K type strain sequencing project: providing services to taxonomists for standard genome sequencing and annotation.</title>
        <authorList>
            <consortium name="The Broad Institute Genomics Platform"/>
            <consortium name="The Broad Institute Genome Sequencing Center for Infectious Disease"/>
            <person name="Wu L."/>
            <person name="Ma J."/>
        </authorList>
    </citation>
    <scope>NUCLEOTIDE SEQUENCE [LARGE SCALE GENOMIC DNA]</scope>
    <source>
        <strain evidence="6">JCM 12398</strain>
    </source>
</reference>
<dbReference type="Pfam" id="PF03575">
    <property type="entry name" value="Peptidase_S51"/>
    <property type="match status" value="1"/>
</dbReference>
<evidence type="ECO:0000256" key="2">
    <source>
        <dbReference type="ARBA" id="ARBA00022670"/>
    </source>
</evidence>
<dbReference type="InterPro" id="IPR005320">
    <property type="entry name" value="Peptidase_S51"/>
</dbReference>
<accession>A0ABP4JRK6</accession>
<dbReference type="EMBL" id="BAAAKK010000006">
    <property type="protein sequence ID" value="GAA1426485.1"/>
    <property type="molecule type" value="Genomic_DNA"/>
</dbReference>
<proteinExistence type="inferred from homology"/>
<dbReference type="Proteomes" id="UP001501266">
    <property type="component" value="Unassembled WGS sequence"/>
</dbReference>
<protein>
    <recommendedName>
        <fullName evidence="7">Cyanophycinase</fullName>
    </recommendedName>
</protein>
<evidence type="ECO:0000256" key="1">
    <source>
        <dbReference type="ARBA" id="ARBA00006534"/>
    </source>
</evidence>
<name>A0ABP4JRK6_9MICO</name>
<dbReference type="Gene3D" id="3.40.50.880">
    <property type="match status" value="1"/>
</dbReference>
<keyword evidence="6" id="KW-1185">Reference proteome</keyword>
<sequence length="247" mass="25142">MRQTRAMSIHLLGGGDADDESRWTGRFVAEARERAEGPPVIVVVLWAADASEGEQWHDDYRADLMELGAGEVRIVQLTAERTLLPIDLGSADGLFVGGGLTPGYHAAIMPAADTIRGLVSTGLPYAGYSAGAMIAGDVALLGGYRIGGIAVAAEATSEGLDEVTLDAGLGLVDLVVDVHAAQYGTVSRAIAIVAAGLSDRVVAIDECTSLIVGAGGLEVAGDGSVWTVDKGEAAGDRVTVSVLAAAS</sequence>
<evidence type="ECO:0000313" key="6">
    <source>
        <dbReference type="Proteomes" id="UP001501266"/>
    </source>
</evidence>
<evidence type="ECO:0000256" key="4">
    <source>
        <dbReference type="ARBA" id="ARBA00022825"/>
    </source>
</evidence>
<evidence type="ECO:0000256" key="3">
    <source>
        <dbReference type="ARBA" id="ARBA00022801"/>
    </source>
</evidence>
<organism evidence="5 6">
    <name type="scientific">Agrococcus citreus</name>
    <dbReference type="NCBI Taxonomy" id="84643"/>
    <lineage>
        <taxon>Bacteria</taxon>
        <taxon>Bacillati</taxon>
        <taxon>Actinomycetota</taxon>
        <taxon>Actinomycetes</taxon>
        <taxon>Micrococcales</taxon>
        <taxon>Microbacteriaceae</taxon>
        <taxon>Agrococcus</taxon>
    </lineage>
</organism>
<gene>
    <name evidence="5" type="ORF">GCM10009640_27700</name>
</gene>
<dbReference type="SUPFAM" id="SSF52317">
    <property type="entry name" value="Class I glutamine amidotransferase-like"/>
    <property type="match status" value="1"/>
</dbReference>
<keyword evidence="4" id="KW-0720">Serine protease</keyword>
<dbReference type="InterPro" id="IPR029062">
    <property type="entry name" value="Class_I_gatase-like"/>
</dbReference>